<dbReference type="KEGG" id="pco:PHACADRAFT_201768"/>
<evidence type="ECO:0000256" key="1">
    <source>
        <dbReference type="SAM" id="MobiDB-lite"/>
    </source>
</evidence>
<accession>K5VRG5</accession>
<keyword evidence="3" id="KW-1185">Reference proteome</keyword>
<feature type="compositionally biased region" description="Polar residues" evidence="1">
    <location>
        <begin position="104"/>
        <end position="113"/>
    </location>
</feature>
<protein>
    <submittedName>
        <fullName evidence="2">Uncharacterized protein</fullName>
    </submittedName>
</protein>
<sequence length="341" mass="37041">MPASLNRSSSPPPLAPVCKKILPRRKIVVPPQQYASSSSSAGAGSSAAVAKTEPITLSLLPSAIVESSTTVVSVESASAATVTGPCVKLEPHPFPMSLPGKKTPSPQRSGSSRAASGWLFKEFCEDLSKKNPYRPSDEEADDTIIVISSDSSDGCRPVRTHHCSHHSWPSEQPSSPTAAPPATSPTADEQTSPPLLAAARSASMEFVDYGIKSEPGSPGIQSGTEGYEPQNDFHITDLGLYLSNWDTMVEEDIKNNAQCELRACNGSDIASKEPPLTRFDKFMETFGIPWHHGKKWTKFYDVLGRWRAALRDIQDRYIAYGYTDAELWASFRLEVANSNRE</sequence>
<evidence type="ECO:0000313" key="2">
    <source>
        <dbReference type="EMBL" id="EKM49325.1"/>
    </source>
</evidence>
<dbReference type="InParanoid" id="K5VRG5"/>
<proteinExistence type="predicted"/>
<dbReference type="Proteomes" id="UP000008370">
    <property type="component" value="Unassembled WGS sequence"/>
</dbReference>
<evidence type="ECO:0000313" key="3">
    <source>
        <dbReference type="Proteomes" id="UP000008370"/>
    </source>
</evidence>
<feature type="region of interest" description="Disordered" evidence="1">
    <location>
        <begin position="93"/>
        <end position="113"/>
    </location>
</feature>
<gene>
    <name evidence="2" type="ORF">PHACADRAFT_201768</name>
</gene>
<dbReference type="GeneID" id="18911694"/>
<dbReference type="AlphaFoldDB" id="K5VRG5"/>
<dbReference type="RefSeq" id="XP_007402111.1">
    <property type="nucleotide sequence ID" value="XM_007402049.1"/>
</dbReference>
<dbReference type="HOGENOM" id="CLU_814101_0_0_1"/>
<feature type="region of interest" description="Disordered" evidence="1">
    <location>
        <begin position="150"/>
        <end position="191"/>
    </location>
</feature>
<dbReference type="EMBL" id="JH930484">
    <property type="protein sequence ID" value="EKM49325.1"/>
    <property type="molecule type" value="Genomic_DNA"/>
</dbReference>
<reference evidence="2 3" key="1">
    <citation type="journal article" date="2012" name="BMC Genomics">
        <title>Comparative genomics of the white-rot fungi, Phanerochaete carnosa and P. chrysosporium, to elucidate the genetic basis of the distinct wood types they colonize.</title>
        <authorList>
            <person name="Suzuki H."/>
            <person name="MacDonald J."/>
            <person name="Syed K."/>
            <person name="Salamov A."/>
            <person name="Hori C."/>
            <person name="Aerts A."/>
            <person name="Henrissat B."/>
            <person name="Wiebenga A."/>
            <person name="vanKuyk P.A."/>
            <person name="Barry K."/>
            <person name="Lindquist E."/>
            <person name="LaButti K."/>
            <person name="Lapidus A."/>
            <person name="Lucas S."/>
            <person name="Coutinho P."/>
            <person name="Gong Y."/>
            <person name="Samejima M."/>
            <person name="Mahadevan R."/>
            <person name="Abou-Zaid M."/>
            <person name="de Vries R.P."/>
            <person name="Igarashi K."/>
            <person name="Yadav J.S."/>
            <person name="Grigoriev I.V."/>
            <person name="Master E.R."/>
        </authorList>
    </citation>
    <scope>NUCLEOTIDE SEQUENCE [LARGE SCALE GENOMIC DNA]</scope>
    <source>
        <strain evidence="2 3">HHB-10118-sp</strain>
    </source>
</reference>
<name>K5VRG5_PHACS</name>
<organism evidence="2 3">
    <name type="scientific">Phanerochaete carnosa (strain HHB-10118-sp)</name>
    <name type="common">White-rot fungus</name>
    <name type="synonym">Peniophora carnosa</name>
    <dbReference type="NCBI Taxonomy" id="650164"/>
    <lineage>
        <taxon>Eukaryota</taxon>
        <taxon>Fungi</taxon>
        <taxon>Dikarya</taxon>
        <taxon>Basidiomycota</taxon>
        <taxon>Agaricomycotina</taxon>
        <taxon>Agaricomycetes</taxon>
        <taxon>Polyporales</taxon>
        <taxon>Phanerochaetaceae</taxon>
        <taxon>Phanerochaete</taxon>
    </lineage>
</organism>